<gene>
    <name evidence="1" type="ORF">WN55_08860</name>
</gene>
<accession>A0A154P085</accession>
<dbReference type="EMBL" id="KQ434786">
    <property type="protein sequence ID" value="KZC05253.1"/>
    <property type="molecule type" value="Genomic_DNA"/>
</dbReference>
<sequence length="55" mass="6356">MCCVGKGGSVCLFNFGHGQRVSRPYMHNIESAMLSLNFWCQIRYQRPERALTTNF</sequence>
<evidence type="ECO:0000313" key="2">
    <source>
        <dbReference type="Proteomes" id="UP000076502"/>
    </source>
</evidence>
<reference evidence="1 2" key="1">
    <citation type="submission" date="2015-07" db="EMBL/GenBank/DDBJ databases">
        <title>The genome of Dufourea novaeangliae.</title>
        <authorList>
            <person name="Pan H."/>
            <person name="Kapheim K."/>
        </authorList>
    </citation>
    <scope>NUCLEOTIDE SEQUENCE [LARGE SCALE GENOMIC DNA]</scope>
    <source>
        <strain evidence="1">0120121106</strain>
        <tissue evidence="1">Whole body</tissue>
    </source>
</reference>
<name>A0A154P085_DUFNO</name>
<organism evidence="1 2">
    <name type="scientific">Dufourea novaeangliae</name>
    <name type="common">Sweat bee</name>
    <dbReference type="NCBI Taxonomy" id="178035"/>
    <lineage>
        <taxon>Eukaryota</taxon>
        <taxon>Metazoa</taxon>
        <taxon>Ecdysozoa</taxon>
        <taxon>Arthropoda</taxon>
        <taxon>Hexapoda</taxon>
        <taxon>Insecta</taxon>
        <taxon>Pterygota</taxon>
        <taxon>Neoptera</taxon>
        <taxon>Endopterygota</taxon>
        <taxon>Hymenoptera</taxon>
        <taxon>Apocrita</taxon>
        <taxon>Aculeata</taxon>
        <taxon>Apoidea</taxon>
        <taxon>Anthophila</taxon>
        <taxon>Halictidae</taxon>
        <taxon>Rophitinae</taxon>
        <taxon>Dufourea</taxon>
    </lineage>
</organism>
<protein>
    <submittedName>
        <fullName evidence="1">Uncharacterized protein</fullName>
    </submittedName>
</protein>
<keyword evidence="2" id="KW-1185">Reference proteome</keyword>
<dbReference type="AlphaFoldDB" id="A0A154P085"/>
<dbReference type="Proteomes" id="UP000076502">
    <property type="component" value="Unassembled WGS sequence"/>
</dbReference>
<evidence type="ECO:0000313" key="1">
    <source>
        <dbReference type="EMBL" id="KZC05253.1"/>
    </source>
</evidence>
<proteinExistence type="predicted"/>